<feature type="domain" description="Tyr recombinase" evidence="4">
    <location>
        <begin position="11"/>
        <end position="193"/>
    </location>
</feature>
<dbReference type="SUPFAM" id="SSF56349">
    <property type="entry name" value="DNA breaking-rejoining enzymes"/>
    <property type="match status" value="1"/>
</dbReference>
<dbReference type="PANTHER" id="PTHR30349:SF41">
    <property type="entry name" value="INTEGRASE_RECOMBINASE PROTEIN MJ0367-RELATED"/>
    <property type="match status" value="1"/>
</dbReference>
<dbReference type="InterPro" id="IPR002104">
    <property type="entry name" value="Integrase_catalytic"/>
</dbReference>
<dbReference type="Gene3D" id="1.10.443.10">
    <property type="entry name" value="Intergrase catalytic core"/>
    <property type="match status" value="1"/>
</dbReference>
<dbReference type="PROSITE" id="PS51898">
    <property type="entry name" value="TYR_RECOMBINASE"/>
    <property type="match status" value="1"/>
</dbReference>
<dbReference type="GO" id="GO:0003677">
    <property type="term" value="F:DNA binding"/>
    <property type="evidence" value="ECO:0007669"/>
    <property type="project" value="UniProtKB-KW"/>
</dbReference>
<dbReference type="AlphaFoldDB" id="X0WYH3"/>
<sequence>MEEREMARPKKLPTVLTEDEQSRLLDQPNSRYPTGERNRTLLHLMLNTGLRLAEVTALKWRDLDLTTGKLMVRLGKGAKGDRTLWVAEADIERLRSWRERQAEEGRECEHVFTTLQGKPLGHRYVQRMVKRYTAKAGIDKDVSPHTLRHSFATDLYRETSKIRLVQNVLGHSDLSTTMIYTHIHDPEVEEALKSFRQATAVAA</sequence>
<feature type="region of interest" description="Disordered" evidence="3">
    <location>
        <begin position="1"/>
        <end position="34"/>
    </location>
</feature>
<dbReference type="InterPro" id="IPR050090">
    <property type="entry name" value="Tyrosine_recombinase_XerCD"/>
</dbReference>
<evidence type="ECO:0000256" key="1">
    <source>
        <dbReference type="ARBA" id="ARBA00023125"/>
    </source>
</evidence>
<gene>
    <name evidence="5" type="ORF">S01H1_61674</name>
</gene>
<dbReference type="GO" id="GO:0006310">
    <property type="term" value="P:DNA recombination"/>
    <property type="evidence" value="ECO:0007669"/>
    <property type="project" value="UniProtKB-KW"/>
</dbReference>
<dbReference type="PANTHER" id="PTHR30349">
    <property type="entry name" value="PHAGE INTEGRASE-RELATED"/>
    <property type="match status" value="1"/>
</dbReference>
<dbReference type="InterPro" id="IPR011010">
    <property type="entry name" value="DNA_brk_join_enz"/>
</dbReference>
<comment type="caution">
    <text evidence="5">The sequence shown here is derived from an EMBL/GenBank/DDBJ whole genome shotgun (WGS) entry which is preliminary data.</text>
</comment>
<dbReference type="EMBL" id="BARS01040464">
    <property type="protein sequence ID" value="GAG35984.1"/>
    <property type="molecule type" value="Genomic_DNA"/>
</dbReference>
<keyword evidence="1" id="KW-0238">DNA-binding</keyword>
<evidence type="ECO:0000256" key="3">
    <source>
        <dbReference type="SAM" id="MobiDB-lite"/>
    </source>
</evidence>
<organism evidence="5">
    <name type="scientific">marine sediment metagenome</name>
    <dbReference type="NCBI Taxonomy" id="412755"/>
    <lineage>
        <taxon>unclassified sequences</taxon>
        <taxon>metagenomes</taxon>
        <taxon>ecological metagenomes</taxon>
    </lineage>
</organism>
<evidence type="ECO:0000259" key="4">
    <source>
        <dbReference type="PROSITE" id="PS51898"/>
    </source>
</evidence>
<name>X0WYH3_9ZZZZ</name>
<keyword evidence="2" id="KW-0233">DNA recombination</keyword>
<dbReference type="Pfam" id="PF00589">
    <property type="entry name" value="Phage_integrase"/>
    <property type="match status" value="1"/>
</dbReference>
<evidence type="ECO:0000256" key="2">
    <source>
        <dbReference type="ARBA" id="ARBA00023172"/>
    </source>
</evidence>
<proteinExistence type="predicted"/>
<reference evidence="5" key="1">
    <citation type="journal article" date="2014" name="Front. Microbiol.">
        <title>High frequency of phylogenetically diverse reductive dehalogenase-homologous genes in deep subseafloor sedimentary metagenomes.</title>
        <authorList>
            <person name="Kawai M."/>
            <person name="Futagami T."/>
            <person name="Toyoda A."/>
            <person name="Takaki Y."/>
            <person name="Nishi S."/>
            <person name="Hori S."/>
            <person name="Arai W."/>
            <person name="Tsubouchi T."/>
            <person name="Morono Y."/>
            <person name="Uchiyama I."/>
            <person name="Ito T."/>
            <person name="Fujiyama A."/>
            <person name="Inagaki F."/>
            <person name="Takami H."/>
        </authorList>
    </citation>
    <scope>NUCLEOTIDE SEQUENCE</scope>
    <source>
        <strain evidence="5">Expedition CK06-06</strain>
    </source>
</reference>
<protein>
    <recommendedName>
        <fullName evidence="4">Tyr recombinase domain-containing protein</fullName>
    </recommendedName>
</protein>
<dbReference type="GO" id="GO:0015074">
    <property type="term" value="P:DNA integration"/>
    <property type="evidence" value="ECO:0007669"/>
    <property type="project" value="InterPro"/>
</dbReference>
<dbReference type="InterPro" id="IPR013762">
    <property type="entry name" value="Integrase-like_cat_sf"/>
</dbReference>
<accession>X0WYH3</accession>
<evidence type="ECO:0000313" key="5">
    <source>
        <dbReference type="EMBL" id="GAG35984.1"/>
    </source>
</evidence>